<gene>
    <name evidence="1" type="ORF">BBP00_00005032</name>
</gene>
<protein>
    <submittedName>
        <fullName evidence="1">Uncharacterized protein</fullName>
    </submittedName>
</protein>
<evidence type="ECO:0000313" key="1">
    <source>
        <dbReference type="EMBL" id="RLN62000.1"/>
    </source>
</evidence>
<sequence length="68" mass="7976">MVEAKWLDMFTWTLFEEDLGDENAVKFSYGGIVYSTEAASTHVWMMEILLLALRWEAKVVQPTFMLRE</sequence>
<reference evidence="1 2" key="1">
    <citation type="submission" date="2018-07" db="EMBL/GenBank/DDBJ databases">
        <title>Genome sequencing of oomycete isolates from Chile give support for New Zealand origin for Phytophthora kernoviae and make available the first Nothophytophthora sp. genome.</title>
        <authorList>
            <person name="Studholme D.J."/>
            <person name="Sanfuentes E."/>
            <person name="Panda P."/>
            <person name="Hill R."/>
            <person name="Sambles C."/>
            <person name="Grant M."/>
            <person name="Williams N.M."/>
            <person name="Mcdougal R.L."/>
        </authorList>
    </citation>
    <scope>NUCLEOTIDE SEQUENCE [LARGE SCALE GENOMIC DNA]</scope>
    <source>
        <strain evidence="1">Chile6</strain>
    </source>
</reference>
<dbReference type="AlphaFoldDB" id="A0A3F2RRK2"/>
<proteinExistence type="predicted"/>
<organism evidence="1 2">
    <name type="scientific">Phytophthora kernoviae</name>
    <dbReference type="NCBI Taxonomy" id="325452"/>
    <lineage>
        <taxon>Eukaryota</taxon>
        <taxon>Sar</taxon>
        <taxon>Stramenopiles</taxon>
        <taxon>Oomycota</taxon>
        <taxon>Peronosporomycetes</taxon>
        <taxon>Peronosporales</taxon>
        <taxon>Peronosporaceae</taxon>
        <taxon>Phytophthora</taxon>
    </lineage>
</organism>
<evidence type="ECO:0000313" key="2">
    <source>
        <dbReference type="Proteomes" id="UP000277300"/>
    </source>
</evidence>
<comment type="caution">
    <text evidence="1">The sequence shown here is derived from an EMBL/GenBank/DDBJ whole genome shotgun (WGS) entry which is preliminary data.</text>
</comment>
<dbReference type="Proteomes" id="UP000277300">
    <property type="component" value="Unassembled WGS sequence"/>
</dbReference>
<dbReference type="EMBL" id="MBDO02000136">
    <property type="protein sequence ID" value="RLN62000.1"/>
    <property type="molecule type" value="Genomic_DNA"/>
</dbReference>
<dbReference type="OrthoDB" id="10395086at2759"/>
<name>A0A3F2RRK2_9STRA</name>
<accession>A0A3F2RRK2</accession>